<evidence type="ECO:0000313" key="5">
    <source>
        <dbReference type="Proteomes" id="UP000265520"/>
    </source>
</evidence>
<dbReference type="InterPro" id="IPR013210">
    <property type="entry name" value="LRR_N_plant-typ"/>
</dbReference>
<protein>
    <submittedName>
        <fullName evidence="4">Receptor-like protein</fullName>
    </submittedName>
</protein>
<organism evidence="4 5">
    <name type="scientific">Trifolium medium</name>
    <dbReference type="NCBI Taxonomy" id="97028"/>
    <lineage>
        <taxon>Eukaryota</taxon>
        <taxon>Viridiplantae</taxon>
        <taxon>Streptophyta</taxon>
        <taxon>Embryophyta</taxon>
        <taxon>Tracheophyta</taxon>
        <taxon>Spermatophyta</taxon>
        <taxon>Magnoliopsida</taxon>
        <taxon>eudicotyledons</taxon>
        <taxon>Gunneridae</taxon>
        <taxon>Pentapetalae</taxon>
        <taxon>rosids</taxon>
        <taxon>fabids</taxon>
        <taxon>Fabales</taxon>
        <taxon>Fabaceae</taxon>
        <taxon>Papilionoideae</taxon>
        <taxon>50 kb inversion clade</taxon>
        <taxon>NPAAA clade</taxon>
        <taxon>Hologalegina</taxon>
        <taxon>IRL clade</taxon>
        <taxon>Trifolieae</taxon>
        <taxon>Trifolium</taxon>
    </lineage>
</organism>
<reference evidence="4 5" key="1">
    <citation type="journal article" date="2018" name="Front. Plant Sci.">
        <title>Red Clover (Trifolium pratense) and Zigzag Clover (T. medium) - A Picture of Genomic Similarities and Differences.</title>
        <authorList>
            <person name="Dluhosova J."/>
            <person name="Istvanek J."/>
            <person name="Nedelnik J."/>
            <person name="Repkova J."/>
        </authorList>
    </citation>
    <scope>NUCLEOTIDE SEQUENCE [LARGE SCALE GENOMIC DNA]</scope>
    <source>
        <strain evidence="5">cv. 10/8</strain>
        <tissue evidence="4">Leaf</tissue>
    </source>
</reference>
<keyword evidence="4" id="KW-0675">Receptor</keyword>
<comment type="caution">
    <text evidence="4">The sequence shown here is derived from an EMBL/GenBank/DDBJ whole genome shotgun (WGS) entry which is preliminary data.</text>
</comment>
<dbReference type="AlphaFoldDB" id="A0A392MJI3"/>
<name>A0A392MJI3_9FABA</name>
<dbReference type="EMBL" id="LXQA010011985">
    <property type="protein sequence ID" value="MCH87333.1"/>
    <property type="molecule type" value="Genomic_DNA"/>
</dbReference>
<keyword evidence="1" id="KW-0433">Leucine-rich repeat</keyword>
<sequence>MKTTTWKNDTDCCSWHGVKCDAISGYVIGLNLGCEGLQGIQELDMSSNDDLEGQLPELSCGASLSILDLSH</sequence>
<proteinExistence type="predicted"/>
<evidence type="ECO:0000259" key="3">
    <source>
        <dbReference type="Pfam" id="PF08263"/>
    </source>
</evidence>
<dbReference type="InterPro" id="IPR032675">
    <property type="entry name" value="LRR_dom_sf"/>
</dbReference>
<gene>
    <name evidence="4" type="ORF">A2U01_0008201</name>
</gene>
<evidence type="ECO:0000256" key="1">
    <source>
        <dbReference type="ARBA" id="ARBA00022614"/>
    </source>
</evidence>
<dbReference type="SUPFAM" id="SSF52058">
    <property type="entry name" value="L domain-like"/>
    <property type="match status" value="1"/>
</dbReference>
<dbReference type="Pfam" id="PF08263">
    <property type="entry name" value="LRRNT_2"/>
    <property type="match status" value="1"/>
</dbReference>
<accession>A0A392MJI3</accession>
<feature type="non-terminal residue" evidence="4">
    <location>
        <position position="71"/>
    </location>
</feature>
<feature type="domain" description="Leucine-rich repeat-containing N-terminal plant-type" evidence="3">
    <location>
        <begin position="4"/>
        <end position="21"/>
    </location>
</feature>
<evidence type="ECO:0000313" key="4">
    <source>
        <dbReference type="EMBL" id="MCH87333.1"/>
    </source>
</evidence>
<keyword evidence="2" id="KW-0677">Repeat</keyword>
<evidence type="ECO:0000256" key="2">
    <source>
        <dbReference type="ARBA" id="ARBA00022737"/>
    </source>
</evidence>
<dbReference type="Proteomes" id="UP000265520">
    <property type="component" value="Unassembled WGS sequence"/>
</dbReference>
<dbReference type="Gene3D" id="3.80.10.10">
    <property type="entry name" value="Ribonuclease Inhibitor"/>
    <property type="match status" value="1"/>
</dbReference>
<keyword evidence="5" id="KW-1185">Reference proteome</keyword>